<protein>
    <recommendedName>
        <fullName evidence="2">Mannosyl-glycoprotein endo-beta-N-acetylglucosamidase-like domain-containing protein</fullName>
    </recommendedName>
</protein>
<name>A0A1E8GJ49_9LACT</name>
<keyword evidence="4" id="KW-1185">Reference proteome</keyword>
<dbReference type="Proteomes" id="UP000178622">
    <property type="component" value="Unassembled WGS sequence"/>
</dbReference>
<reference evidence="4" key="1">
    <citation type="submission" date="2016-09" db="EMBL/GenBank/DDBJ databases">
        <title>Draft genome sequence of a novel species of the family Streptococcaceae isolated from flowers.</title>
        <authorList>
            <person name="Chuah L.-O."/>
            <person name="Yap K.-P."/>
            <person name="Thong K.L."/>
            <person name="Liong M.T."/>
            <person name="Ahmad R."/>
            <person name="Rusul G."/>
        </authorList>
    </citation>
    <scope>NUCLEOTIDE SEQUENCE [LARGE SCALE GENOMIC DNA]</scope>
    <source>
        <strain evidence="4">DF1</strain>
    </source>
</reference>
<evidence type="ECO:0000256" key="1">
    <source>
        <dbReference type="ARBA" id="ARBA00010266"/>
    </source>
</evidence>
<evidence type="ECO:0000259" key="2">
    <source>
        <dbReference type="SMART" id="SM00047"/>
    </source>
</evidence>
<dbReference type="InterPro" id="IPR002901">
    <property type="entry name" value="MGlyc_endo_b_GlcNAc-like_dom"/>
</dbReference>
<evidence type="ECO:0000313" key="3">
    <source>
        <dbReference type="EMBL" id="OFI48269.1"/>
    </source>
</evidence>
<dbReference type="RefSeq" id="WP_070793277.1">
    <property type="nucleotide sequence ID" value="NZ_MKIR01000026.1"/>
</dbReference>
<accession>A0A1E8GJ49</accession>
<sequence length="255" mass="29021">MNKTINYSGGELRNVEYVISQDNLNLIINAVQKYNLKPSFLITQMFIESHWGDKKTSYVGSVDNNWSGISEPFSTPIDLDINMSRGTARPDNEGGYYIHFATLNDFFKAFSFVVSKRNGLYNVEGAASLEAYCKGLFRVGGARADYAASGYDNYLELMLPTYNAIKKQNPGKFELIDSIADNSPILDDNKILEEEQDMFTFDCNGTVFLKQGDRAKWFNDSKKLAKLREEYKRVYGKDLMNIGTVDAKQRDEFTR</sequence>
<comment type="caution">
    <text evidence="3">The sequence shown here is derived from an EMBL/GenBank/DDBJ whole genome shotgun (WGS) entry which is preliminary data.</text>
</comment>
<organism evidence="3 4">
    <name type="scientific">Floricoccus tropicus</name>
    <dbReference type="NCBI Taxonomy" id="1859473"/>
    <lineage>
        <taxon>Bacteria</taxon>
        <taxon>Bacillati</taxon>
        <taxon>Bacillota</taxon>
        <taxon>Bacilli</taxon>
        <taxon>Lactobacillales</taxon>
        <taxon>Streptococcaceae</taxon>
        <taxon>Floricoccus</taxon>
    </lineage>
</organism>
<dbReference type="GO" id="GO:0004040">
    <property type="term" value="F:amidase activity"/>
    <property type="evidence" value="ECO:0007669"/>
    <property type="project" value="InterPro"/>
</dbReference>
<feature type="domain" description="Mannosyl-glycoprotein endo-beta-N-acetylglucosamidase-like" evidence="2">
    <location>
        <begin position="4"/>
        <end position="152"/>
    </location>
</feature>
<dbReference type="AlphaFoldDB" id="A0A1E8GJ49"/>
<proteinExistence type="inferred from homology"/>
<dbReference type="Gene3D" id="1.10.530.10">
    <property type="match status" value="1"/>
</dbReference>
<evidence type="ECO:0000313" key="4">
    <source>
        <dbReference type="Proteomes" id="UP000178622"/>
    </source>
</evidence>
<gene>
    <name evidence="3" type="ORF">BG261_08270</name>
</gene>
<dbReference type="STRING" id="1859473.BG261_08270"/>
<comment type="similarity">
    <text evidence="1">Belongs to the glycosyl hydrolase 73 family.</text>
</comment>
<dbReference type="SMART" id="SM00047">
    <property type="entry name" value="LYZ2"/>
    <property type="match status" value="1"/>
</dbReference>
<dbReference type="EMBL" id="MKIR01000026">
    <property type="protein sequence ID" value="OFI48269.1"/>
    <property type="molecule type" value="Genomic_DNA"/>
</dbReference>
<dbReference type="Pfam" id="PF01832">
    <property type="entry name" value="Glucosaminidase"/>
    <property type="match status" value="1"/>
</dbReference>